<gene>
    <name evidence="1" type="ORF">R3W88_008112</name>
</gene>
<accession>A0AAV9M7C4</accession>
<proteinExistence type="predicted"/>
<organism evidence="1 2">
    <name type="scientific">Solanum pinnatisectum</name>
    <name type="common">tansyleaf nightshade</name>
    <dbReference type="NCBI Taxonomy" id="50273"/>
    <lineage>
        <taxon>Eukaryota</taxon>
        <taxon>Viridiplantae</taxon>
        <taxon>Streptophyta</taxon>
        <taxon>Embryophyta</taxon>
        <taxon>Tracheophyta</taxon>
        <taxon>Spermatophyta</taxon>
        <taxon>Magnoliopsida</taxon>
        <taxon>eudicotyledons</taxon>
        <taxon>Gunneridae</taxon>
        <taxon>Pentapetalae</taxon>
        <taxon>asterids</taxon>
        <taxon>lamiids</taxon>
        <taxon>Solanales</taxon>
        <taxon>Solanaceae</taxon>
        <taxon>Solanoideae</taxon>
        <taxon>Solaneae</taxon>
        <taxon>Solanum</taxon>
    </lineage>
</organism>
<reference evidence="1 2" key="1">
    <citation type="submission" date="2023-10" db="EMBL/GenBank/DDBJ databases">
        <title>Genome-Wide Identification Analysis in wild type Solanum Pinnatisectum Reveals Some Genes Defensing Phytophthora Infestans.</title>
        <authorList>
            <person name="Sun C."/>
        </authorList>
    </citation>
    <scope>NUCLEOTIDE SEQUENCE [LARGE SCALE GENOMIC DNA]</scope>
    <source>
        <strain evidence="1">LQN</strain>
        <tissue evidence="1">Leaf</tissue>
    </source>
</reference>
<name>A0AAV9M7C4_9SOLN</name>
<dbReference type="EMBL" id="JAWPEI010000002">
    <property type="protein sequence ID" value="KAK4733851.1"/>
    <property type="molecule type" value="Genomic_DNA"/>
</dbReference>
<dbReference type="AlphaFoldDB" id="A0AAV9M7C4"/>
<comment type="caution">
    <text evidence="1">The sequence shown here is derived from an EMBL/GenBank/DDBJ whole genome shotgun (WGS) entry which is preliminary data.</text>
</comment>
<dbReference type="Proteomes" id="UP001311915">
    <property type="component" value="Unassembled WGS sequence"/>
</dbReference>
<sequence>MCEWMAWTPGTYNEEIVWEFYASYAATIRGSILRRAKPAIRPPLDSTLVRGFPVNISKVILHRFIYGPEHTLPINTSEFDYQMGIIQSREF</sequence>
<evidence type="ECO:0000313" key="1">
    <source>
        <dbReference type="EMBL" id="KAK4733851.1"/>
    </source>
</evidence>
<evidence type="ECO:0000313" key="2">
    <source>
        <dbReference type="Proteomes" id="UP001311915"/>
    </source>
</evidence>
<keyword evidence="2" id="KW-1185">Reference proteome</keyword>
<protein>
    <submittedName>
        <fullName evidence="1">Uncharacterized protein</fullName>
    </submittedName>
</protein>